<evidence type="ECO:0000259" key="9">
    <source>
        <dbReference type="Pfam" id="PF01529"/>
    </source>
</evidence>
<comment type="catalytic activity">
    <reaction evidence="8">
        <text>L-cysteinyl-[protein] + hexadecanoyl-CoA = S-hexadecanoyl-L-cysteinyl-[protein] + CoA</text>
        <dbReference type="Rhea" id="RHEA:36683"/>
        <dbReference type="Rhea" id="RHEA-COMP:10131"/>
        <dbReference type="Rhea" id="RHEA-COMP:11032"/>
        <dbReference type="ChEBI" id="CHEBI:29950"/>
        <dbReference type="ChEBI" id="CHEBI:57287"/>
        <dbReference type="ChEBI" id="CHEBI:57379"/>
        <dbReference type="ChEBI" id="CHEBI:74151"/>
        <dbReference type="EC" id="2.3.1.225"/>
    </reaction>
</comment>
<keyword evidence="8" id="KW-0808">Transferase</keyword>
<evidence type="ECO:0000313" key="11">
    <source>
        <dbReference type="Proteomes" id="UP001195483"/>
    </source>
</evidence>
<dbReference type="InterPro" id="IPR001594">
    <property type="entry name" value="Palmitoyltrfase_DHHC"/>
</dbReference>
<accession>A0AAE0T281</accession>
<reference evidence="10" key="3">
    <citation type="submission" date="2023-05" db="EMBL/GenBank/DDBJ databases">
        <authorList>
            <person name="Smith C.H."/>
        </authorList>
    </citation>
    <scope>NUCLEOTIDE SEQUENCE</scope>
    <source>
        <strain evidence="10">CHS0354</strain>
        <tissue evidence="10">Mantle</tissue>
    </source>
</reference>
<dbReference type="GO" id="GO:0019706">
    <property type="term" value="F:protein-cysteine S-palmitoyltransferase activity"/>
    <property type="evidence" value="ECO:0007669"/>
    <property type="project" value="UniProtKB-EC"/>
</dbReference>
<feature type="transmembrane region" description="Helical" evidence="8">
    <location>
        <begin position="484"/>
        <end position="504"/>
    </location>
</feature>
<dbReference type="AlphaFoldDB" id="A0AAE0T281"/>
<keyword evidence="8" id="KW-0012">Acyltransferase</keyword>
<dbReference type="GO" id="GO:0016020">
    <property type="term" value="C:membrane"/>
    <property type="evidence" value="ECO:0007669"/>
    <property type="project" value="UniProtKB-SubCell"/>
</dbReference>
<dbReference type="Pfam" id="PF01529">
    <property type="entry name" value="DHHC"/>
    <property type="match status" value="1"/>
</dbReference>
<evidence type="ECO:0000256" key="7">
    <source>
        <dbReference type="PROSITE-ProRule" id="PRU00023"/>
    </source>
</evidence>
<dbReference type="PANTHER" id="PTHR24161">
    <property type="entry name" value="ANK_REP_REGION DOMAIN-CONTAINING PROTEIN-RELATED"/>
    <property type="match status" value="1"/>
</dbReference>
<keyword evidence="4 8" id="KW-1133">Transmembrane helix</keyword>
<evidence type="ECO:0000256" key="6">
    <source>
        <dbReference type="ARBA" id="ARBA00023136"/>
    </source>
</evidence>
<dbReference type="Pfam" id="PF12796">
    <property type="entry name" value="Ank_2"/>
    <property type="match status" value="2"/>
</dbReference>
<gene>
    <name evidence="10" type="ORF">CHS0354_041740</name>
</gene>
<name>A0AAE0T281_9BIVA</name>
<evidence type="ECO:0000256" key="2">
    <source>
        <dbReference type="ARBA" id="ARBA00022692"/>
    </source>
</evidence>
<dbReference type="InterPro" id="IPR002110">
    <property type="entry name" value="Ankyrin_rpt"/>
</dbReference>
<evidence type="ECO:0000313" key="10">
    <source>
        <dbReference type="EMBL" id="KAK3601823.1"/>
    </source>
</evidence>
<protein>
    <recommendedName>
        <fullName evidence="8">Palmitoyltransferase</fullName>
        <ecNumber evidence="8">2.3.1.225</ecNumber>
    </recommendedName>
</protein>
<keyword evidence="2 8" id="KW-0812">Transmembrane</keyword>
<keyword evidence="11" id="KW-1185">Reference proteome</keyword>
<dbReference type="EMBL" id="JAEAOA010002350">
    <property type="protein sequence ID" value="KAK3601823.1"/>
    <property type="molecule type" value="Genomic_DNA"/>
</dbReference>
<keyword evidence="6 8" id="KW-0472">Membrane</keyword>
<comment type="caution">
    <text evidence="10">The sequence shown here is derived from an EMBL/GenBank/DDBJ whole genome shotgun (WGS) entry which is preliminary data.</text>
</comment>
<organism evidence="10 11">
    <name type="scientific">Potamilus streckersoni</name>
    <dbReference type="NCBI Taxonomy" id="2493646"/>
    <lineage>
        <taxon>Eukaryota</taxon>
        <taxon>Metazoa</taxon>
        <taxon>Spiralia</taxon>
        <taxon>Lophotrochozoa</taxon>
        <taxon>Mollusca</taxon>
        <taxon>Bivalvia</taxon>
        <taxon>Autobranchia</taxon>
        <taxon>Heteroconchia</taxon>
        <taxon>Palaeoheterodonta</taxon>
        <taxon>Unionida</taxon>
        <taxon>Unionoidea</taxon>
        <taxon>Unionidae</taxon>
        <taxon>Ambleminae</taxon>
        <taxon>Lampsilini</taxon>
        <taxon>Potamilus</taxon>
    </lineage>
</organism>
<evidence type="ECO:0000256" key="4">
    <source>
        <dbReference type="ARBA" id="ARBA00022989"/>
    </source>
</evidence>
<proteinExistence type="inferred from homology"/>
<keyword evidence="5 7" id="KW-0040">ANK repeat</keyword>
<dbReference type="SMART" id="SM00248">
    <property type="entry name" value="ANK"/>
    <property type="match status" value="6"/>
</dbReference>
<comment type="subcellular location">
    <subcellularLocation>
        <location evidence="1">Membrane</location>
        <topology evidence="1">Multi-pass membrane protein</topology>
    </subcellularLocation>
</comment>
<comment type="domain">
    <text evidence="8">The DHHC domain is required for palmitoyltransferase activity.</text>
</comment>
<evidence type="ECO:0000256" key="3">
    <source>
        <dbReference type="ARBA" id="ARBA00022737"/>
    </source>
</evidence>
<dbReference type="EC" id="2.3.1.225" evidence="8"/>
<reference evidence="10" key="2">
    <citation type="journal article" date="2021" name="Genome Biol. Evol.">
        <title>Developing a high-quality reference genome for a parasitic bivalve with doubly uniparental inheritance (Bivalvia: Unionida).</title>
        <authorList>
            <person name="Smith C.H."/>
        </authorList>
    </citation>
    <scope>NUCLEOTIDE SEQUENCE</scope>
    <source>
        <strain evidence="10">CHS0354</strain>
        <tissue evidence="10">Mantle</tissue>
    </source>
</reference>
<dbReference type="PROSITE" id="PS50297">
    <property type="entry name" value="ANK_REP_REGION"/>
    <property type="match status" value="2"/>
</dbReference>
<dbReference type="PANTHER" id="PTHR24161:SF118">
    <property type="entry name" value="PALMITOYLTRANSFERASE"/>
    <property type="match status" value="1"/>
</dbReference>
<reference evidence="10" key="1">
    <citation type="journal article" date="2021" name="Genome Biol. Evol.">
        <title>A High-Quality Reference Genome for a Parasitic Bivalve with Doubly Uniparental Inheritance (Bivalvia: Unionida).</title>
        <authorList>
            <person name="Smith C.H."/>
        </authorList>
    </citation>
    <scope>NUCLEOTIDE SEQUENCE</scope>
    <source>
        <strain evidence="10">CHS0354</strain>
    </source>
</reference>
<feature type="transmembrane region" description="Helical" evidence="8">
    <location>
        <begin position="255"/>
        <end position="278"/>
    </location>
</feature>
<dbReference type="PROSITE" id="PS50088">
    <property type="entry name" value="ANK_REPEAT"/>
    <property type="match status" value="2"/>
</dbReference>
<feature type="domain" description="Palmitoyltransferase DHHC" evidence="9">
    <location>
        <begin position="392"/>
        <end position="518"/>
    </location>
</feature>
<feature type="transmembrane region" description="Helical" evidence="8">
    <location>
        <begin position="440"/>
        <end position="464"/>
    </location>
</feature>
<evidence type="ECO:0000256" key="8">
    <source>
        <dbReference type="RuleBase" id="RU079119"/>
    </source>
</evidence>
<evidence type="ECO:0000256" key="1">
    <source>
        <dbReference type="ARBA" id="ARBA00004141"/>
    </source>
</evidence>
<keyword evidence="3" id="KW-0677">Repeat</keyword>
<dbReference type="Gene3D" id="1.25.40.20">
    <property type="entry name" value="Ankyrin repeat-containing domain"/>
    <property type="match status" value="1"/>
</dbReference>
<evidence type="ECO:0000256" key="5">
    <source>
        <dbReference type="ARBA" id="ARBA00023043"/>
    </source>
</evidence>
<feature type="repeat" description="ANK" evidence="7">
    <location>
        <begin position="49"/>
        <end position="81"/>
    </location>
</feature>
<feature type="repeat" description="ANK" evidence="7">
    <location>
        <begin position="82"/>
        <end position="114"/>
    </location>
</feature>
<dbReference type="SUPFAM" id="SSF48403">
    <property type="entry name" value="Ankyrin repeat"/>
    <property type="match status" value="1"/>
</dbReference>
<comment type="similarity">
    <text evidence="8">Belongs to the DHHC palmitoyltransferase family.</text>
</comment>
<sequence length="554" mass="63502">MKMIPQQTGALDLPAEYQVLLHSISSCAGPAVEKLVTSDPKLLHIKGWHGLTALHKACLGGDAAVVEILLKAGADPNAKNDFDETPLHYACKRGLPSIVQVLMNYGGDLNLKDRSDRGPVHHAAQTGSVYMLHYLAMQNLNFIDEDVNKQNALHIVCGFGHLDAFKYLMRKGRCDPSLPDGEGNTPLHICAREGYQHGSWILLRRLGMSVLQIKNHQGYTPLDLARQHDKYQTRQVVKLFERLLKGKESLSGPMYLWYWWLLVCGVVYMLCIIAALFVGHGYQGFVFLVGLGYLLKQIITSSHRLDHVCRWPSPFYAGMFAAGTFHTMLVYYVAVAPYNNPLVVLISVFLNAIQLYLYWKVLRMEPGVVQSSVFNDETRQPTTLIDICSREENTKLFCIECEIITTKDTKHCKLCDQCFYRMDHHCLYLLKCVAHKNHAVFVWFIFAVTVNMILFVLQVFYYCHSYYENMTFWRIVGNMFNNDAWVLSMLIMNMVCIIWSVNLCRLQLYLASRGQTQYFTRKETEFSDLERLKNLAFFLQRKSGYKIDAVVHQV</sequence>
<dbReference type="PROSITE" id="PS50216">
    <property type="entry name" value="DHHC"/>
    <property type="match status" value="1"/>
</dbReference>
<dbReference type="Proteomes" id="UP001195483">
    <property type="component" value="Unassembled WGS sequence"/>
</dbReference>
<dbReference type="PROSITE" id="PS51257">
    <property type="entry name" value="PROKAR_LIPOPROTEIN"/>
    <property type="match status" value="1"/>
</dbReference>
<dbReference type="InterPro" id="IPR036770">
    <property type="entry name" value="Ankyrin_rpt-contain_sf"/>
</dbReference>